<sequence>MGCGDRGGCERGHAGYREGGSDTCGSVHVDDSAPSTPTYPMTMSDWHVSGSDGSIPPCRNAVHRRKP</sequence>
<proteinExistence type="predicted"/>
<accession>A0A919MB80</accession>
<name>A0A919MB80_9ACTN</name>
<organism evidence="2 3">
    <name type="scientific">Actinoplanes cyaneus</name>
    <dbReference type="NCBI Taxonomy" id="52696"/>
    <lineage>
        <taxon>Bacteria</taxon>
        <taxon>Bacillati</taxon>
        <taxon>Actinomycetota</taxon>
        <taxon>Actinomycetes</taxon>
        <taxon>Micromonosporales</taxon>
        <taxon>Micromonosporaceae</taxon>
        <taxon>Actinoplanes</taxon>
    </lineage>
</organism>
<dbReference type="Proteomes" id="UP000619479">
    <property type="component" value="Unassembled WGS sequence"/>
</dbReference>
<reference evidence="2" key="1">
    <citation type="submission" date="2021-01" db="EMBL/GenBank/DDBJ databases">
        <title>Whole genome shotgun sequence of Actinoplanes cyaneus NBRC 14990.</title>
        <authorList>
            <person name="Komaki H."/>
            <person name="Tamura T."/>
        </authorList>
    </citation>
    <scope>NUCLEOTIDE SEQUENCE</scope>
    <source>
        <strain evidence="2">NBRC 14990</strain>
    </source>
</reference>
<keyword evidence="3" id="KW-1185">Reference proteome</keyword>
<evidence type="ECO:0000313" key="2">
    <source>
        <dbReference type="EMBL" id="GID69349.1"/>
    </source>
</evidence>
<feature type="compositionally biased region" description="Basic and acidic residues" evidence="1">
    <location>
        <begin position="7"/>
        <end position="20"/>
    </location>
</feature>
<dbReference type="AlphaFoldDB" id="A0A919MB80"/>
<protein>
    <submittedName>
        <fullName evidence="2">Uncharacterized protein</fullName>
    </submittedName>
</protein>
<evidence type="ECO:0000313" key="3">
    <source>
        <dbReference type="Proteomes" id="UP000619479"/>
    </source>
</evidence>
<evidence type="ECO:0000256" key="1">
    <source>
        <dbReference type="SAM" id="MobiDB-lite"/>
    </source>
</evidence>
<comment type="caution">
    <text evidence="2">The sequence shown here is derived from an EMBL/GenBank/DDBJ whole genome shotgun (WGS) entry which is preliminary data.</text>
</comment>
<feature type="region of interest" description="Disordered" evidence="1">
    <location>
        <begin position="1"/>
        <end position="67"/>
    </location>
</feature>
<dbReference type="EMBL" id="BOMH01000060">
    <property type="protein sequence ID" value="GID69349.1"/>
    <property type="molecule type" value="Genomic_DNA"/>
</dbReference>
<gene>
    <name evidence="2" type="ORF">Acy02nite_72300</name>
</gene>